<proteinExistence type="predicted"/>
<keyword evidence="1" id="KW-0472">Membrane</keyword>
<evidence type="ECO:0000313" key="2">
    <source>
        <dbReference type="EMBL" id="OCU02284.1"/>
    </source>
</evidence>
<evidence type="ECO:0000313" key="3">
    <source>
        <dbReference type="Proteomes" id="UP000694892"/>
    </source>
</evidence>
<feature type="transmembrane region" description="Helical" evidence="1">
    <location>
        <begin position="60"/>
        <end position="82"/>
    </location>
</feature>
<dbReference type="Proteomes" id="UP000694892">
    <property type="component" value="Chromosome 1L"/>
</dbReference>
<name>A0A974E2B7_XENLA</name>
<gene>
    <name evidence="2" type="ORF">XELAEV_18008045mg</name>
</gene>
<keyword evidence="1" id="KW-0812">Transmembrane</keyword>
<dbReference type="AlphaFoldDB" id="A0A974E2B7"/>
<accession>A0A974E2B7</accession>
<protein>
    <submittedName>
        <fullName evidence="2">Uncharacterized protein</fullName>
    </submittedName>
</protein>
<evidence type="ECO:0000256" key="1">
    <source>
        <dbReference type="SAM" id="Phobius"/>
    </source>
</evidence>
<dbReference type="EMBL" id="CM004466">
    <property type="protein sequence ID" value="OCU02284.1"/>
    <property type="molecule type" value="Genomic_DNA"/>
</dbReference>
<reference evidence="3" key="1">
    <citation type="journal article" date="2016" name="Nature">
        <title>Genome evolution in the allotetraploid frog Xenopus laevis.</title>
        <authorList>
            <person name="Session A.M."/>
            <person name="Uno Y."/>
            <person name="Kwon T."/>
            <person name="Chapman J.A."/>
            <person name="Toyoda A."/>
            <person name="Takahashi S."/>
            <person name="Fukui A."/>
            <person name="Hikosaka A."/>
            <person name="Suzuki A."/>
            <person name="Kondo M."/>
            <person name="van Heeringen S.J."/>
            <person name="Quigley I."/>
            <person name="Heinz S."/>
            <person name="Ogino H."/>
            <person name="Ochi H."/>
            <person name="Hellsten U."/>
            <person name="Lyons J.B."/>
            <person name="Simakov O."/>
            <person name="Putnam N."/>
            <person name="Stites J."/>
            <person name="Kuroki Y."/>
            <person name="Tanaka T."/>
            <person name="Michiue T."/>
            <person name="Watanabe M."/>
            <person name="Bogdanovic O."/>
            <person name="Lister R."/>
            <person name="Georgiou G."/>
            <person name="Paranjpe S.S."/>
            <person name="van Kruijsbergen I."/>
            <person name="Shu S."/>
            <person name="Carlson J."/>
            <person name="Kinoshita T."/>
            <person name="Ohta Y."/>
            <person name="Mawaribuchi S."/>
            <person name="Jenkins J."/>
            <person name="Grimwood J."/>
            <person name="Schmutz J."/>
            <person name="Mitros T."/>
            <person name="Mozaffari S.V."/>
            <person name="Suzuki Y."/>
            <person name="Haramoto Y."/>
            <person name="Yamamoto T.S."/>
            <person name="Takagi C."/>
            <person name="Heald R."/>
            <person name="Miller K."/>
            <person name="Haudenschild C."/>
            <person name="Kitzman J."/>
            <person name="Nakayama T."/>
            <person name="Izutsu Y."/>
            <person name="Robert J."/>
            <person name="Fortriede J."/>
            <person name="Burns K."/>
            <person name="Lotay V."/>
            <person name="Karimi K."/>
            <person name="Yasuoka Y."/>
            <person name="Dichmann D.S."/>
            <person name="Flajnik M.F."/>
            <person name="Houston D.W."/>
            <person name="Shendure J."/>
            <person name="DuPasquier L."/>
            <person name="Vize P.D."/>
            <person name="Zorn A.M."/>
            <person name="Ito M."/>
            <person name="Marcotte E.M."/>
            <person name="Wallingford J.B."/>
            <person name="Ito Y."/>
            <person name="Asashima M."/>
            <person name="Ueno N."/>
            <person name="Matsuda Y."/>
            <person name="Veenstra G.J."/>
            <person name="Fujiyama A."/>
            <person name="Harland R.M."/>
            <person name="Taira M."/>
            <person name="Rokhsar D.S."/>
        </authorList>
    </citation>
    <scope>NUCLEOTIDE SEQUENCE [LARGE SCALE GENOMIC DNA]</scope>
    <source>
        <strain evidence="3">J</strain>
    </source>
</reference>
<sequence>MYTFKMFISFTKLCGETLACFPLASLMVNHPNSTNKCLTSYLYIVLLLAEGQFAQCLPFVFGRMVFCWLGLFYLAHFLSLVVTKGSCVE</sequence>
<keyword evidence="1" id="KW-1133">Transmembrane helix</keyword>
<organism evidence="2 3">
    <name type="scientific">Xenopus laevis</name>
    <name type="common">African clawed frog</name>
    <dbReference type="NCBI Taxonomy" id="8355"/>
    <lineage>
        <taxon>Eukaryota</taxon>
        <taxon>Metazoa</taxon>
        <taxon>Chordata</taxon>
        <taxon>Craniata</taxon>
        <taxon>Vertebrata</taxon>
        <taxon>Euteleostomi</taxon>
        <taxon>Amphibia</taxon>
        <taxon>Batrachia</taxon>
        <taxon>Anura</taxon>
        <taxon>Pipoidea</taxon>
        <taxon>Pipidae</taxon>
        <taxon>Xenopodinae</taxon>
        <taxon>Xenopus</taxon>
        <taxon>Xenopus</taxon>
    </lineage>
</organism>
<feature type="transmembrane region" description="Helical" evidence="1">
    <location>
        <begin position="38"/>
        <end position="54"/>
    </location>
</feature>